<dbReference type="EMBL" id="WSQA01000019">
    <property type="protein sequence ID" value="MVZ64043.1"/>
    <property type="molecule type" value="Genomic_DNA"/>
</dbReference>
<proteinExistence type="predicted"/>
<dbReference type="Proteomes" id="UP000435036">
    <property type="component" value="Unassembled WGS sequence"/>
</dbReference>
<protein>
    <submittedName>
        <fullName evidence="1">Uncharacterized protein</fullName>
    </submittedName>
</protein>
<name>A0A6N8L2U6_9SPHI</name>
<sequence>MFKQLSVYAFLLLLFGVVIPGYAQHRKSKTNGSVSNFIEREGNYKADTLALKEFLTPLRQQVLKASPKMQSLVYYALMGRGIARRFNSLNPYSERYFQLALVKARETEDPGLIALGSVGVRKVLLSICAVREILALFYGGLV</sequence>
<evidence type="ECO:0000313" key="2">
    <source>
        <dbReference type="Proteomes" id="UP000435036"/>
    </source>
</evidence>
<keyword evidence="2" id="KW-1185">Reference proteome</keyword>
<dbReference type="AlphaFoldDB" id="A0A6N8L2U6"/>
<evidence type="ECO:0000313" key="1">
    <source>
        <dbReference type="EMBL" id="MVZ64043.1"/>
    </source>
</evidence>
<reference evidence="1 2" key="1">
    <citation type="submission" date="2019-12" db="EMBL/GenBank/DDBJ databases">
        <authorList>
            <person name="Dong K."/>
        </authorList>
    </citation>
    <scope>NUCLEOTIDE SEQUENCE [LARGE SCALE GENOMIC DNA]</scope>
    <source>
        <strain evidence="1 2">JCM 31225</strain>
    </source>
</reference>
<gene>
    <name evidence="1" type="ORF">GQF63_18620</name>
</gene>
<comment type="caution">
    <text evidence="1">The sequence shown here is derived from an EMBL/GenBank/DDBJ whole genome shotgun (WGS) entry which is preliminary data.</text>
</comment>
<organism evidence="1 2">
    <name type="scientific">Sphingobacterium humi</name>
    <dbReference type="NCBI Taxonomy" id="1796905"/>
    <lineage>
        <taxon>Bacteria</taxon>
        <taxon>Pseudomonadati</taxon>
        <taxon>Bacteroidota</taxon>
        <taxon>Sphingobacteriia</taxon>
        <taxon>Sphingobacteriales</taxon>
        <taxon>Sphingobacteriaceae</taxon>
        <taxon>Sphingobacterium</taxon>
    </lineage>
</organism>
<accession>A0A6N8L2U6</accession>
<dbReference type="RefSeq" id="WP_160370761.1">
    <property type="nucleotide sequence ID" value="NZ_WSQA01000019.1"/>
</dbReference>